<proteinExistence type="predicted"/>
<sequence>MAFEQISLGKTGLQTSRLGIGVGYHPSAKALAWAVENGINYIFWGSIKFRSVPKSLKLLGKNRDKAIIAVPCYGHKFIPLNTWINYTVNRALRSLKRDYLDIFQLAFISKKPTDSTMEALLKLKEQGKVKHLGITTHNRKLAADLFKDPNMEIFNVRYNAANRGAEKEIFPYVDDQVIVNFNSTRWGTLLKTAKGWPEDKPVPKAIDCYRFVLSRPEVSVCMMGISNIEQLKENAKVLELGPMSEDELKWMREFGDAVYGKSKSSRQKIFEKI</sequence>
<feature type="domain" description="NADP-dependent oxidoreductase" evidence="1">
    <location>
        <begin position="57"/>
        <end position="253"/>
    </location>
</feature>
<organism evidence="2">
    <name type="scientific">marine sediment metagenome</name>
    <dbReference type="NCBI Taxonomy" id="412755"/>
    <lineage>
        <taxon>unclassified sequences</taxon>
        <taxon>metagenomes</taxon>
        <taxon>ecological metagenomes</taxon>
    </lineage>
</organism>
<gene>
    <name evidence="2" type="ORF">LCGC14_1005200</name>
</gene>
<dbReference type="Gene3D" id="3.20.20.100">
    <property type="entry name" value="NADP-dependent oxidoreductase domain"/>
    <property type="match status" value="1"/>
</dbReference>
<evidence type="ECO:0000259" key="1">
    <source>
        <dbReference type="Pfam" id="PF00248"/>
    </source>
</evidence>
<evidence type="ECO:0000313" key="2">
    <source>
        <dbReference type="EMBL" id="KKN13552.1"/>
    </source>
</evidence>
<dbReference type="InterPro" id="IPR023210">
    <property type="entry name" value="NADP_OxRdtase_dom"/>
</dbReference>
<dbReference type="InterPro" id="IPR053135">
    <property type="entry name" value="AKR2_Oxidoreductase"/>
</dbReference>
<accession>A0A0F9NN99</accession>
<dbReference type="AlphaFoldDB" id="A0A0F9NN99"/>
<name>A0A0F9NN99_9ZZZZ</name>
<comment type="caution">
    <text evidence="2">The sequence shown here is derived from an EMBL/GenBank/DDBJ whole genome shotgun (WGS) entry which is preliminary data.</text>
</comment>
<dbReference type="InterPro" id="IPR036812">
    <property type="entry name" value="NAD(P)_OxRdtase_dom_sf"/>
</dbReference>
<protein>
    <recommendedName>
        <fullName evidence="1">NADP-dependent oxidoreductase domain-containing protein</fullName>
    </recommendedName>
</protein>
<dbReference type="Pfam" id="PF00248">
    <property type="entry name" value="Aldo_ket_red"/>
    <property type="match status" value="1"/>
</dbReference>
<dbReference type="SUPFAM" id="SSF51430">
    <property type="entry name" value="NAD(P)-linked oxidoreductase"/>
    <property type="match status" value="1"/>
</dbReference>
<dbReference type="PANTHER" id="PTHR43312">
    <property type="entry name" value="D-THREO-ALDOSE 1-DEHYDROGENASE"/>
    <property type="match status" value="1"/>
</dbReference>
<dbReference type="PANTHER" id="PTHR43312:SF1">
    <property type="entry name" value="NADP-DEPENDENT OXIDOREDUCTASE DOMAIN-CONTAINING PROTEIN"/>
    <property type="match status" value="1"/>
</dbReference>
<dbReference type="EMBL" id="LAZR01003911">
    <property type="protein sequence ID" value="KKN13552.1"/>
    <property type="molecule type" value="Genomic_DNA"/>
</dbReference>
<reference evidence="2" key="1">
    <citation type="journal article" date="2015" name="Nature">
        <title>Complex archaea that bridge the gap between prokaryotes and eukaryotes.</title>
        <authorList>
            <person name="Spang A."/>
            <person name="Saw J.H."/>
            <person name="Jorgensen S.L."/>
            <person name="Zaremba-Niedzwiedzka K."/>
            <person name="Martijn J."/>
            <person name="Lind A.E."/>
            <person name="van Eijk R."/>
            <person name="Schleper C."/>
            <person name="Guy L."/>
            <person name="Ettema T.J."/>
        </authorList>
    </citation>
    <scope>NUCLEOTIDE SEQUENCE</scope>
</reference>